<dbReference type="InterPro" id="IPR006311">
    <property type="entry name" value="TAT_signal"/>
</dbReference>
<organism evidence="5 6">
    <name type="scientific">Streptomyces alanosinicus</name>
    <dbReference type="NCBI Taxonomy" id="68171"/>
    <lineage>
        <taxon>Bacteria</taxon>
        <taxon>Bacillati</taxon>
        <taxon>Actinomycetota</taxon>
        <taxon>Actinomycetes</taxon>
        <taxon>Kitasatosporales</taxon>
        <taxon>Streptomycetaceae</taxon>
        <taxon>Streptomyces</taxon>
    </lineage>
</organism>
<evidence type="ECO:0000313" key="6">
    <source>
        <dbReference type="Proteomes" id="UP000655443"/>
    </source>
</evidence>
<accession>A0A919D3Y1</accession>
<dbReference type="Pfam" id="PF12972">
    <property type="entry name" value="NAGLU_C"/>
    <property type="match status" value="1"/>
</dbReference>
<dbReference type="Pfam" id="PF12971">
    <property type="entry name" value="NAGLU_N"/>
    <property type="match status" value="1"/>
</dbReference>
<evidence type="ECO:0000313" key="5">
    <source>
        <dbReference type="EMBL" id="GHE06507.1"/>
    </source>
</evidence>
<dbReference type="EMBL" id="BMVG01000011">
    <property type="protein sequence ID" value="GHE06507.1"/>
    <property type="molecule type" value="Genomic_DNA"/>
</dbReference>
<keyword evidence="1" id="KW-0378">Hydrolase</keyword>
<dbReference type="InterPro" id="IPR007781">
    <property type="entry name" value="NAGLU"/>
</dbReference>
<dbReference type="Gene3D" id="1.20.120.670">
    <property type="entry name" value="N-acetyl-b-d-glucoasminidase"/>
    <property type="match status" value="1"/>
</dbReference>
<dbReference type="Proteomes" id="UP000655443">
    <property type="component" value="Unassembled WGS sequence"/>
</dbReference>
<sequence length="848" mass="92401">MARHRHGTNGTNGVTRRGVLAGALVLRGAALPARPWEAYAADDPAPAAAALRRLLPAHHDQFTLRPLAADGADHFRVTGRTGRITVEGTGPAVLLTAVHTYLRRALHASFSWTGDQLALPRLLPAPAPAEELTGRANVPHRFVLNDTDEGYTGPYRDWDTWQRELDVLAAHGINRVLVYVGADAVYYDTFRRFAYTDTELRSWIPAPAHQPWWLLQNMSGFGGPVSRRLIERRAELARRIVDRARELGMTPVLPGYFGTVPAGFPARHGGDARVVPQGDWVGFERPDWLDPRTTAFADVAAAFYRAQSDRFGDSTMYKMDLLHEGGTAGDVPVGDAARAVEAALRRAHPGAVWAILGWQTNPPRALLDAVDKTRMLIVDGLSDRFPTVTDRERDWGGTPYAYGSIWNFGGHTAIGANAPDWVEWYPTWRDKPGSRLAGVAAMPEASDNNAPALALLTDLAWTPGTIDLDDWFAAYSVSRYGGTDRHTAAAWRTLRATAYGTRRTDSWSEAPDGLFGARPSLTATRAASWSPEAARYDTTAFDAALSELLDVREELRGSAAYRYDIVDVARQVLSNRSRLLLPQLKAAHDIGDTDLFGTLTRTWLSWMDLLDDLLATSRPHLLGRWLAQARAWGADTAEKDRLEYDARSILTTWGGRASSEAGLHDYANREWAGLVGGLYRTRWQTYFDTLSSGEDPATIDWFALEDAWAHAHETYPTEPHGSPYALACRVRDVLADTPYQSTLTAVADRDAVAADRPAVVTLALTHRNGFAPAREVTLFLKVPAGLTARPLDPVRVAALAPGAAHTARFELRPAGAGGTPVGRLVAVATGRGGGRAVAPVRPAVASGG</sequence>
<dbReference type="InterPro" id="IPR024733">
    <property type="entry name" value="NAGLU_tim-barrel"/>
</dbReference>
<dbReference type="InterPro" id="IPR029018">
    <property type="entry name" value="Hex-like_dom2"/>
</dbReference>
<protein>
    <submittedName>
        <fullName evidence="5">Alpha-N-acetylglucosaminidase</fullName>
    </submittedName>
</protein>
<dbReference type="Pfam" id="PF05089">
    <property type="entry name" value="NAGLU"/>
    <property type="match status" value="1"/>
</dbReference>
<reference evidence="5" key="1">
    <citation type="journal article" date="2014" name="Int. J. Syst. Evol. Microbiol.">
        <title>Complete genome sequence of Corynebacterium casei LMG S-19264T (=DSM 44701T), isolated from a smear-ripened cheese.</title>
        <authorList>
            <consortium name="US DOE Joint Genome Institute (JGI-PGF)"/>
            <person name="Walter F."/>
            <person name="Albersmeier A."/>
            <person name="Kalinowski J."/>
            <person name="Ruckert C."/>
        </authorList>
    </citation>
    <scope>NUCLEOTIDE SEQUENCE</scope>
    <source>
        <strain evidence="5">JCM 4714</strain>
    </source>
</reference>
<dbReference type="GO" id="GO:0005975">
    <property type="term" value="P:carbohydrate metabolic process"/>
    <property type="evidence" value="ECO:0007669"/>
    <property type="project" value="UniProtKB-ARBA"/>
</dbReference>
<gene>
    <name evidence="5" type="ORF">GCM10010339_47220</name>
</gene>
<feature type="domain" description="Alpha-N-acetylglucosaminidase tim-barrel" evidence="2">
    <location>
        <begin position="141"/>
        <end position="462"/>
    </location>
</feature>
<proteinExistence type="predicted"/>
<dbReference type="InterPro" id="IPR017853">
    <property type="entry name" value="GH"/>
</dbReference>
<reference evidence="5" key="2">
    <citation type="submission" date="2020-09" db="EMBL/GenBank/DDBJ databases">
        <authorList>
            <person name="Sun Q."/>
            <person name="Ohkuma M."/>
        </authorList>
    </citation>
    <scope>NUCLEOTIDE SEQUENCE</scope>
    <source>
        <strain evidence="5">JCM 4714</strain>
    </source>
</reference>
<dbReference type="InterPro" id="IPR024732">
    <property type="entry name" value="NAGLU_C"/>
</dbReference>
<comment type="caution">
    <text evidence="5">The sequence shown here is derived from an EMBL/GenBank/DDBJ whole genome shotgun (WGS) entry which is preliminary data.</text>
</comment>
<dbReference type="RefSeq" id="WP_189955495.1">
    <property type="nucleotide sequence ID" value="NZ_BMVG01000011.1"/>
</dbReference>
<name>A0A919D3Y1_9ACTN</name>
<dbReference type="PROSITE" id="PS51318">
    <property type="entry name" value="TAT"/>
    <property type="match status" value="1"/>
</dbReference>
<dbReference type="SUPFAM" id="SSF51445">
    <property type="entry name" value="(Trans)glycosidases"/>
    <property type="match status" value="1"/>
</dbReference>
<evidence type="ECO:0000259" key="3">
    <source>
        <dbReference type="Pfam" id="PF12971"/>
    </source>
</evidence>
<dbReference type="InterPro" id="IPR024240">
    <property type="entry name" value="NAGLU_N"/>
</dbReference>
<evidence type="ECO:0000259" key="2">
    <source>
        <dbReference type="Pfam" id="PF05089"/>
    </source>
</evidence>
<feature type="domain" description="Alpha-N-acetylglucosaminidase N-terminal" evidence="3">
    <location>
        <begin position="46"/>
        <end position="125"/>
    </location>
</feature>
<feature type="domain" description="Alpha-N-acetylglucosaminidase C-terminal" evidence="4">
    <location>
        <begin position="471"/>
        <end position="730"/>
    </location>
</feature>
<evidence type="ECO:0000259" key="4">
    <source>
        <dbReference type="Pfam" id="PF12972"/>
    </source>
</evidence>
<dbReference type="GO" id="GO:0016787">
    <property type="term" value="F:hydrolase activity"/>
    <property type="evidence" value="ECO:0007669"/>
    <property type="project" value="UniProtKB-KW"/>
</dbReference>
<dbReference type="PANTHER" id="PTHR12872">
    <property type="entry name" value="ALPHA-N-ACETYLGLUCOSAMINIDASE"/>
    <property type="match status" value="1"/>
</dbReference>
<dbReference type="AlphaFoldDB" id="A0A919D3Y1"/>
<dbReference type="Gene3D" id="3.20.20.80">
    <property type="entry name" value="Glycosidases"/>
    <property type="match status" value="1"/>
</dbReference>
<dbReference type="PANTHER" id="PTHR12872:SF1">
    <property type="entry name" value="ALPHA-N-ACETYLGLUCOSAMINIDASE"/>
    <property type="match status" value="1"/>
</dbReference>
<keyword evidence="6" id="KW-1185">Reference proteome</keyword>
<evidence type="ECO:0000256" key="1">
    <source>
        <dbReference type="ARBA" id="ARBA00022801"/>
    </source>
</evidence>
<dbReference type="Gene3D" id="3.30.379.10">
    <property type="entry name" value="Chitobiase/beta-hexosaminidase domain 2-like"/>
    <property type="match status" value="1"/>
</dbReference>